<dbReference type="EMBL" id="AAHSMS010000046">
    <property type="protein sequence ID" value="EBZ8651189.1"/>
    <property type="molecule type" value="Genomic_DNA"/>
</dbReference>
<dbReference type="InterPro" id="IPR057010">
    <property type="entry name" value="MrpH_C"/>
</dbReference>
<reference evidence="3" key="1">
    <citation type="submission" date="2018-11" db="EMBL/GenBank/DDBJ databases">
        <authorList>
            <person name="Ashton P.M."/>
            <person name="Dallman T."/>
            <person name="Nair S."/>
            <person name="De Pinna E."/>
            <person name="Peters T."/>
            <person name="Grant K."/>
        </authorList>
    </citation>
    <scope>NUCLEOTIDE SEQUENCE</scope>
    <source>
        <strain evidence="3">638096</strain>
    </source>
</reference>
<gene>
    <name evidence="3" type="ORF">EHB58_23960</name>
</gene>
<proteinExistence type="predicted"/>
<sequence length="408" mass="42596">MSIVCYNFIKKWKKNLFVIVLVIFPLQNVMADNCSSLNFYRDSSGSGDSSDGWMGYGDVFNGGALFIPSFTAGLAAKYVASSGQTASYSLPSSIGVMSNDTASYYTALIGLGSWNNHYWDLGSSGFIYVGKTPGGYQKANKSGQNCSATIRISPVKGTTVQNIGGISVTVSENGGNEVTARGYASTTTPMTTLQPSGVRMNMNLNGAQLNLSTAGTVLITVPANTPDGDYTGTIKIPYSVNACAGEYTCNDTRIWQHARLGTSNINASIKIRVVGGKPENPDTYCTVTSGAGLDINHGLLSPNSVNGNRKSNSIIVSCTGGTTVPVKVKLSPVGNPHTGSQLTGNNGVLTPLGNNIDSLVSLGDDRVTAKTINVSSLANLPVNSELKTVGNVQAGEFSGSVIVSVTYK</sequence>
<dbReference type="GO" id="GO:0009289">
    <property type="term" value="C:pilus"/>
    <property type="evidence" value="ECO:0007669"/>
    <property type="project" value="InterPro"/>
</dbReference>
<feature type="chain" id="PRO_5024917601" description="Fimbrial adhesin MrpH C-terminal domain-containing protein" evidence="1">
    <location>
        <begin position="32"/>
        <end position="408"/>
    </location>
</feature>
<accession>A0A5X4PM04</accession>
<dbReference type="Gene3D" id="2.60.40.1090">
    <property type="entry name" value="Fimbrial-type adhesion domain"/>
    <property type="match status" value="1"/>
</dbReference>
<keyword evidence="1" id="KW-0732">Signal</keyword>
<feature type="signal peptide" evidence="1">
    <location>
        <begin position="1"/>
        <end position="31"/>
    </location>
</feature>
<protein>
    <recommendedName>
        <fullName evidence="2">Fimbrial adhesin MrpH C-terminal domain-containing protein</fullName>
    </recommendedName>
</protein>
<evidence type="ECO:0000256" key="1">
    <source>
        <dbReference type="SAM" id="SignalP"/>
    </source>
</evidence>
<feature type="domain" description="Fimbrial adhesin MrpH C-terminal" evidence="2">
    <location>
        <begin position="285"/>
        <end position="403"/>
    </location>
</feature>
<evidence type="ECO:0000259" key="2">
    <source>
        <dbReference type="Pfam" id="PF24223"/>
    </source>
</evidence>
<dbReference type="GO" id="GO:0007155">
    <property type="term" value="P:cell adhesion"/>
    <property type="evidence" value="ECO:0007669"/>
    <property type="project" value="InterPro"/>
</dbReference>
<name>A0A5X4PM04_SALET</name>
<evidence type="ECO:0000313" key="3">
    <source>
        <dbReference type="EMBL" id="EBZ8651189.1"/>
    </source>
</evidence>
<dbReference type="Pfam" id="PF24223">
    <property type="entry name" value="MrpH_C"/>
    <property type="match status" value="1"/>
</dbReference>
<organism evidence="3">
    <name type="scientific">Salmonella enterica subsp. enterica serovar Hull</name>
    <dbReference type="NCBI Taxonomy" id="1403564"/>
    <lineage>
        <taxon>Bacteria</taxon>
        <taxon>Pseudomonadati</taxon>
        <taxon>Pseudomonadota</taxon>
        <taxon>Gammaproteobacteria</taxon>
        <taxon>Enterobacterales</taxon>
        <taxon>Enterobacteriaceae</taxon>
        <taxon>Salmonella</taxon>
    </lineage>
</organism>
<comment type="caution">
    <text evidence="3">The sequence shown here is derived from an EMBL/GenBank/DDBJ whole genome shotgun (WGS) entry which is preliminary data.</text>
</comment>
<dbReference type="AlphaFoldDB" id="A0A5X4PM04"/>
<dbReference type="InterPro" id="IPR036937">
    <property type="entry name" value="Adhesion_dom_fimbrial_sf"/>
</dbReference>